<dbReference type="OrthoDB" id="6185008at2759"/>
<dbReference type="EMBL" id="CACVKT020004351">
    <property type="protein sequence ID" value="CAC5389557.1"/>
    <property type="molecule type" value="Genomic_DNA"/>
</dbReference>
<evidence type="ECO:0000313" key="1">
    <source>
        <dbReference type="EMBL" id="CAC5389557.1"/>
    </source>
</evidence>
<sequence length="259" mass="29641">MFQGRVNTAYNQILLRVTDGIICDGTIGLTSNILSKRLTSTMETVSSIQLDFLFYKIFDNFGFPKNTSDSIRGLVTVTSLLQSESSVYVRDVCRRWISKINQYIPQQLPSLVTGQNIENTYIRSFYHTHLQDALKQDAVTGWLLYASFYYVIGQYNVTLRITDYVLSKCTPDKIYEAISLYNQKVIHDYSEHFQSKSIKLSDKIKLVTISPVIYLQHSSLIPDELQLEIQNGNISIPPVVLCHCLKLLSFYHIGDLCNK</sequence>
<dbReference type="AlphaFoldDB" id="A0A6J8C4D9"/>
<name>A0A6J8C4D9_MYTCO</name>
<accession>A0A6J8C4D9</accession>
<organism evidence="1 2">
    <name type="scientific">Mytilus coruscus</name>
    <name type="common">Sea mussel</name>
    <dbReference type="NCBI Taxonomy" id="42192"/>
    <lineage>
        <taxon>Eukaryota</taxon>
        <taxon>Metazoa</taxon>
        <taxon>Spiralia</taxon>
        <taxon>Lophotrochozoa</taxon>
        <taxon>Mollusca</taxon>
        <taxon>Bivalvia</taxon>
        <taxon>Autobranchia</taxon>
        <taxon>Pteriomorphia</taxon>
        <taxon>Mytilida</taxon>
        <taxon>Mytiloidea</taxon>
        <taxon>Mytilidae</taxon>
        <taxon>Mytilinae</taxon>
        <taxon>Mytilus</taxon>
    </lineage>
</organism>
<proteinExistence type="predicted"/>
<dbReference type="Proteomes" id="UP000507470">
    <property type="component" value="Unassembled WGS sequence"/>
</dbReference>
<protein>
    <submittedName>
        <fullName evidence="1">Uncharacterized protein</fullName>
    </submittedName>
</protein>
<evidence type="ECO:0000313" key="2">
    <source>
        <dbReference type="Proteomes" id="UP000507470"/>
    </source>
</evidence>
<keyword evidence="2" id="KW-1185">Reference proteome</keyword>
<reference evidence="1 2" key="1">
    <citation type="submission" date="2020-06" db="EMBL/GenBank/DDBJ databases">
        <authorList>
            <person name="Li R."/>
            <person name="Bekaert M."/>
        </authorList>
    </citation>
    <scope>NUCLEOTIDE SEQUENCE [LARGE SCALE GENOMIC DNA]</scope>
    <source>
        <strain evidence="2">wild</strain>
    </source>
</reference>
<gene>
    <name evidence="1" type="ORF">MCOR_24712</name>
</gene>